<evidence type="ECO:0000313" key="11">
    <source>
        <dbReference type="Proteomes" id="UP000249402"/>
    </source>
</evidence>
<evidence type="ECO:0000313" key="10">
    <source>
        <dbReference type="EMBL" id="RAL00093.1"/>
    </source>
</evidence>
<sequence length="394" mass="45060">MPPRKFPTSGYVILNPLERIEEEDLPLYKPENYYPVTIGQVFVSRYQVVSKLGYGTSSTVWLCRDLQEQRYHTLKVCARGQSSDREITISEHLEQSSETTGKNMLRLVLDSFEVAGPHGTHTCLVYHPHGMSFAEFQDLLPDKKFPKDLVQRSIQLTLIALACMHESNVVHTDISPNNILQGLEGDGILSEMEEGEVERPMARKVLDDRTIYYSRPMPLCAGLPVISDLGEGRIGTKHTGDIMPGIYRAPEVILEMEWDNKVDIWSTGTTTWDLAKGHHLFFAKANGVFSDEQHLAEMVSLMGPPPPEFLRRSKKCEEFWDQQGNWKGSICIPEQTFEYRELQFSGEGKVLFLNFLRRIFRWLPEERPSAEELAFDDFLMQPILASRRSSFQIG</sequence>
<dbReference type="OrthoDB" id="5979581at2759"/>
<dbReference type="PANTHER" id="PTHR47634">
    <property type="entry name" value="PROTEIN KINASE DOMAIN-CONTAINING PROTEIN-RELATED"/>
    <property type="match status" value="1"/>
</dbReference>
<keyword evidence="2" id="KW-0723">Serine/threonine-protein kinase</keyword>
<dbReference type="InterPro" id="IPR051334">
    <property type="entry name" value="SRPK"/>
</dbReference>
<evidence type="ECO:0000256" key="7">
    <source>
        <dbReference type="ARBA" id="ARBA00047899"/>
    </source>
</evidence>
<evidence type="ECO:0000256" key="3">
    <source>
        <dbReference type="ARBA" id="ARBA00022679"/>
    </source>
</evidence>
<dbReference type="Gene3D" id="3.30.200.20">
    <property type="entry name" value="Phosphorylase Kinase, domain 1"/>
    <property type="match status" value="1"/>
</dbReference>
<comment type="catalytic activity">
    <reaction evidence="7">
        <text>L-threonyl-[protein] + ATP = O-phospho-L-threonyl-[protein] + ADP + H(+)</text>
        <dbReference type="Rhea" id="RHEA:46608"/>
        <dbReference type="Rhea" id="RHEA-COMP:11060"/>
        <dbReference type="Rhea" id="RHEA-COMP:11605"/>
        <dbReference type="ChEBI" id="CHEBI:15378"/>
        <dbReference type="ChEBI" id="CHEBI:30013"/>
        <dbReference type="ChEBI" id="CHEBI:30616"/>
        <dbReference type="ChEBI" id="CHEBI:61977"/>
        <dbReference type="ChEBI" id="CHEBI:456216"/>
        <dbReference type="EC" id="2.7.11.1"/>
    </reaction>
</comment>
<keyword evidence="5 10" id="KW-0418">Kinase</keyword>
<dbReference type="PANTHER" id="PTHR47634:SF9">
    <property type="entry name" value="PROTEIN KINASE DOMAIN-CONTAINING PROTEIN-RELATED"/>
    <property type="match status" value="1"/>
</dbReference>
<comment type="catalytic activity">
    <reaction evidence="8">
        <text>L-seryl-[protein] + ATP = O-phospho-L-seryl-[protein] + ADP + H(+)</text>
        <dbReference type="Rhea" id="RHEA:17989"/>
        <dbReference type="Rhea" id="RHEA-COMP:9863"/>
        <dbReference type="Rhea" id="RHEA-COMP:11604"/>
        <dbReference type="ChEBI" id="CHEBI:15378"/>
        <dbReference type="ChEBI" id="CHEBI:29999"/>
        <dbReference type="ChEBI" id="CHEBI:30616"/>
        <dbReference type="ChEBI" id="CHEBI:83421"/>
        <dbReference type="ChEBI" id="CHEBI:456216"/>
        <dbReference type="EC" id="2.7.11.1"/>
    </reaction>
</comment>
<name>A0A395GXL6_9EURO</name>
<dbReference type="RefSeq" id="XP_025574420.1">
    <property type="nucleotide sequence ID" value="XM_025715856.1"/>
</dbReference>
<protein>
    <recommendedName>
        <fullName evidence="1">non-specific serine/threonine protein kinase</fullName>
        <ecNumber evidence="1">2.7.11.1</ecNumber>
    </recommendedName>
</protein>
<gene>
    <name evidence="10" type="ORF">BO80DRAFT_357757</name>
</gene>
<reference evidence="10 11" key="1">
    <citation type="submission" date="2018-02" db="EMBL/GenBank/DDBJ databases">
        <title>The genomes of Aspergillus section Nigri reveals drivers in fungal speciation.</title>
        <authorList>
            <consortium name="DOE Joint Genome Institute"/>
            <person name="Vesth T.C."/>
            <person name="Nybo J."/>
            <person name="Theobald S."/>
            <person name="Brandl J."/>
            <person name="Frisvad J.C."/>
            <person name="Nielsen K.F."/>
            <person name="Lyhne E.K."/>
            <person name="Kogle M.E."/>
            <person name="Kuo A."/>
            <person name="Riley R."/>
            <person name="Clum A."/>
            <person name="Nolan M."/>
            <person name="Lipzen A."/>
            <person name="Salamov A."/>
            <person name="Henrissat B."/>
            <person name="Wiebenga A."/>
            <person name="De vries R.P."/>
            <person name="Grigoriev I.V."/>
            <person name="Mortensen U.H."/>
            <person name="Andersen M.R."/>
            <person name="Baker S.E."/>
        </authorList>
    </citation>
    <scope>NUCLEOTIDE SEQUENCE [LARGE SCALE GENOMIC DNA]</scope>
    <source>
        <strain evidence="10 11">CBS 121593</strain>
    </source>
</reference>
<accession>A0A395GXL6</accession>
<dbReference type="InterPro" id="IPR000719">
    <property type="entry name" value="Prot_kinase_dom"/>
</dbReference>
<dbReference type="GO" id="GO:0005524">
    <property type="term" value="F:ATP binding"/>
    <property type="evidence" value="ECO:0007669"/>
    <property type="project" value="UniProtKB-KW"/>
</dbReference>
<dbReference type="GO" id="GO:0050684">
    <property type="term" value="P:regulation of mRNA processing"/>
    <property type="evidence" value="ECO:0007669"/>
    <property type="project" value="TreeGrafter"/>
</dbReference>
<evidence type="ECO:0000256" key="6">
    <source>
        <dbReference type="ARBA" id="ARBA00022840"/>
    </source>
</evidence>
<evidence type="ECO:0000256" key="4">
    <source>
        <dbReference type="ARBA" id="ARBA00022741"/>
    </source>
</evidence>
<dbReference type="Pfam" id="PF00069">
    <property type="entry name" value="Pkinase"/>
    <property type="match status" value="2"/>
</dbReference>
<evidence type="ECO:0000256" key="1">
    <source>
        <dbReference type="ARBA" id="ARBA00012513"/>
    </source>
</evidence>
<dbReference type="GO" id="GO:0005634">
    <property type="term" value="C:nucleus"/>
    <property type="evidence" value="ECO:0007669"/>
    <property type="project" value="TreeGrafter"/>
</dbReference>
<dbReference type="STRING" id="1448316.A0A395GXL6"/>
<dbReference type="GeneID" id="37220721"/>
<evidence type="ECO:0000256" key="5">
    <source>
        <dbReference type="ARBA" id="ARBA00022777"/>
    </source>
</evidence>
<dbReference type="GO" id="GO:0000245">
    <property type="term" value="P:spliceosomal complex assembly"/>
    <property type="evidence" value="ECO:0007669"/>
    <property type="project" value="TreeGrafter"/>
</dbReference>
<dbReference type="AlphaFoldDB" id="A0A395GXL6"/>
<keyword evidence="3" id="KW-0808">Transferase</keyword>
<dbReference type="InterPro" id="IPR011009">
    <property type="entry name" value="Kinase-like_dom_sf"/>
</dbReference>
<dbReference type="Gene3D" id="1.10.510.10">
    <property type="entry name" value="Transferase(Phosphotransferase) domain 1"/>
    <property type="match status" value="1"/>
</dbReference>
<dbReference type="GO" id="GO:0005737">
    <property type="term" value="C:cytoplasm"/>
    <property type="evidence" value="ECO:0007669"/>
    <property type="project" value="TreeGrafter"/>
</dbReference>
<dbReference type="EC" id="2.7.11.1" evidence="1"/>
<keyword evidence="11" id="KW-1185">Reference proteome</keyword>
<dbReference type="SUPFAM" id="SSF56112">
    <property type="entry name" value="Protein kinase-like (PK-like)"/>
    <property type="match status" value="1"/>
</dbReference>
<organism evidence="10 11">
    <name type="scientific">Aspergillus ibericus CBS 121593</name>
    <dbReference type="NCBI Taxonomy" id="1448316"/>
    <lineage>
        <taxon>Eukaryota</taxon>
        <taxon>Fungi</taxon>
        <taxon>Dikarya</taxon>
        <taxon>Ascomycota</taxon>
        <taxon>Pezizomycotina</taxon>
        <taxon>Eurotiomycetes</taxon>
        <taxon>Eurotiomycetidae</taxon>
        <taxon>Eurotiales</taxon>
        <taxon>Aspergillaceae</taxon>
        <taxon>Aspergillus</taxon>
        <taxon>Aspergillus subgen. Circumdati</taxon>
    </lineage>
</organism>
<dbReference type="SMART" id="SM00220">
    <property type="entry name" value="S_TKc"/>
    <property type="match status" value="1"/>
</dbReference>
<dbReference type="PROSITE" id="PS50011">
    <property type="entry name" value="PROTEIN_KINASE_DOM"/>
    <property type="match status" value="1"/>
</dbReference>
<keyword evidence="6" id="KW-0067">ATP-binding</keyword>
<evidence type="ECO:0000256" key="8">
    <source>
        <dbReference type="ARBA" id="ARBA00048679"/>
    </source>
</evidence>
<feature type="domain" description="Protein kinase" evidence="9">
    <location>
        <begin position="46"/>
        <end position="379"/>
    </location>
</feature>
<dbReference type="GO" id="GO:0004674">
    <property type="term" value="F:protein serine/threonine kinase activity"/>
    <property type="evidence" value="ECO:0007669"/>
    <property type="project" value="UniProtKB-KW"/>
</dbReference>
<dbReference type="Proteomes" id="UP000249402">
    <property type="component" value="Unassembled WGS sequence"/>
</dbReference>
<dbReference type="EMBL" id="KZ824442">
    <property type="protein sequence ID" value="RAL00093.1"/>
    <property type="molecule type" value="Genomic_DNA"/>
</dbReference>
<dbReference type="VEuPathDB" id="FungiDB:BO80DRAFT_357757"/>
<keyword evidence="4" id="KW-0547">Nucleotide-binding</keyword>
<proteinExistence type="predicted"/>
<evidence type="ECO:0000259" key="9">
    <source>
        <dbReference type="PROSITE" id="PS50011"/>
    </source>
</evidence>
<evidence type="ECO:0000256" key="2">
    <source>
        <dbReference type="ARBA" id="ARBA00022527"/>
    </source>
</evidence>